<proteinExistence type="predicted"/>
<organism evidence="1 2">
    <name type="scientific">Luethyella okanaganae</name>
    <dbReference type="NCBI Taxonomy" id="69372"/>
    <lineage>
        <taxon>Bacteria</taxon>
        <taxon>Bacillati</taxon>
        <taxon>Actinomycetota</taxon>
        <taxon>Actinomycetes</taxon>
        <taxon>Micrococcales</taxon>
        <taxon>Microbacteriaceae</taxon>
        <taxon>Luethyella</taxon>
    </lineage>
</organism>
<comment type="caution">
    <text evidence="1">The sequence shown here is derived from an EMBL/GenBank/DDBJ whole genome shotgun (WGS) entry which is preliminary data.</text>
</comment>
<reference evidence="2" key="1">
    <citation type="journal article" date="2019" name="Int. J. Syst. Evol. Microbiol.">
        <title>The Global Catalogue of Microorganisms (GCM) 10K type strain sequencing project: providing services to taxonomists for standard genome sequencing and annotation.</title>
        <authorList>
            <consortium name="The Broad Institute Genomics Platform"/>
            <consortium name="The Broad Institute Genome Sequencing Center for Infectious Disease"/>
            <person name="Wu L."/>
            <person name="Ma J."/>
        </authorList>
    </citation>
    <scope>NUCLEOTIDE SEQUENCE [LARGE SCALE GENOMIC DNA]</scope>
    <source>
        <strain evidence="2">CCUG 43304</strain>
    </source>
</reference>
<name>A0ABW1VCH4_9MICO</name>
<dbReference type="RefSeq" id="WP_386727668.1">
    <property type="nucleotide sequence ID" value="NZ_JBHSTP010000001.1"/>
</dbReference>
<accession>A0ABW1VCH4</accession>
<keyword evidence="2" id="KW-1185">Reference proteome</keyword>
<dbReference type="EMBL" id="JBHSTP010000001">
    <property type="protein sequence ID" value="MFC6355190.1"/>
    <property type="molecule type" value="Genomic_DNA"/>
</dbReference>
<protein>
    <submittedName>
        <fullName evidence="1">Uncharacterized protein</fullName>
    </submittedName>
</protein>
<sequence>MIEYLIDYDIACWVRLPRSFPLGGVPNENAWVELQLREFAAANGELSSEDREAGAQLARLCLEGVSPASVEAFWFCPRAAPTSGVVNIQVQEIPPGVDPSLAEIFGSASASLPPVVETLETAALGPGVVVRRVVDIDRPGDRADVIGQVTFVFNPPGYLIIVDAIAMDLSVIGAMTPALLALVDAISLVDGASIS</sequence>
<gene>
    <name evidence="1" type="ORF">ACFQB0_03580</name>
</gene>
<evidence type="ECO:0000313" key="2">
    <source>
        <dbReference type="Proteomes" id="UP001596306"/>
    </source>
</evidence>
<evidence type="ECO:0000313" key="1">
    <source>
        <dbReference type="EMBL" id="MFC6355190.1"/>
    </source>
</evidence>
<dbReference type="Proteomes" id="UP001596306">
    <property type="component" value="Unassembled WGS sequence"/>
</dbReference>